<comment type="caution">
    <text evidence="1">The sequence shown here is derived from an EMBL/GenBank/DDBJ whole genome shotgun (WGS) entry which is preliminary data.</text>
</comment>
<dbReference type="EMBL" id="JAVDVC010000005">
    <property type="protein sequence ID" value="MDR6959086.1"/>
    <property type="molecule type" value="Genomic_DNA"/>
</dbReference>
<protein>
    <recommendedName>
        <fullName evidence="3">DUF2599 domain-containing protein</fullName>
    </recommendedName>
</protein>
<dbReference type="Proteomes" id="UP001252613">
    <property type="component" value="Unassembled WGS sequence"/>
</dbReference>
<gene>
    <name evidence="1" type="ORF">J2W43_003073</name>
</gene>
<evidence type="ECO:0008006" key="3">
    <source>
        <dbReference type="Google" id="ProtNLM"/>
    </source>
</evidence>
<evidence type="ECO:0000313" key="2">
    <source>
        <dbReference type="Proteomes" id="UP001252613"/>
    </source>
</evidence>
<dbReference type="InterPro" id="IPR019719">
    <property type="entry name" value="DUF2599"/>
</dbReference>
<dbReference type="AlphaFoldDB" id="A0AAW8MAL6"/>
<organism evidence="1 2">
    <name type="scientific">Pseudomonas brassicacearum</name>
    <dbReference type="NCBI Taxonomy" id="930166"/>
    <lineage>
        <taxon>Bacteria</taxon>
        <taxon>Pseudomonadati</taxon>
        <taxon>Pseudomonadota</taxon>
        <taxon>Gammaproteobacteria</taxon>
        <taxon>Pseudomonadales</taxon>
        <taxon>Pseudomonadaceae</taxon>
        <taxon>Pseudomonas</taxon>
    </lineage>
</organism>
<proteinExistence type="predicted"/>
<sequence>MKSLNLIVSVMLVHCGFLLLYVPATQALETSGAQVAFELQTLYNDTPVNCGSPSMPGFLCSGLIFRATIPSPAYKSWAPSGPAIASGGFSFSYLRVDSEFKRLVRDENNGFIIFPPLYAPVGKQKVSVLCMFPVDGATNIRNENGCGVAQGATSNSDLCHRQGIYTAQQWYDKRVADNFSNVNQCGFNVRDEADEKATSSFNESIKAMSLDATRSLNQQNEMRLATTSWDASKPATLPIRAFFYLPGGLADAQYDQKEYFAAANVLVPVIAMTLPGSRAEDATFTFSADDQAIKMADPLDGYIKYARWIKRYDPGSKKEEWSLSVVPTDKGREARAESTEAVYAELLKRYGDDPRWVNNDGGGMRRQLVCHLVISRYKPEWNMEPFRPNVSHDSAVAAGCNPI</sequence>
<dbReference type="Pfam" id="PF10783">
    <property type="entry name" value="DUF2599"/>
    <property type="match status" value="1"/>
</dbReference>
<name>A0AAW8MAL6_9PSED</name>
<evidence type="ECO:0000313" key="1">
    <source>
        <dbReference type="EMBL" id="MDR6959086.1"/>
    </source>
</evidence>
<reference evidence="1" key="1">
    <citation type="submission" date="2023-07" db="EMBL/GenBank/DDBJ databases">
        <title>Sorghum-associated microbial communities from plants grown in Nebraska, USA.</title>
        <authorList>
            <person name="Schachtman D."/>
        </authorList>
    </citation>
    <scope>NUCLEOTIDE SEQUENCE</scope>
    <source>
        <strain evidence="1">3432</strain>
    </source>
</reference>
<dbReference type="RefSeq" id="WP_310361579.1">
    <property type="nucleotide sequence ID" value="NZ_JAVDVC010000005.1"/>
</dbReference>
<accession>A0AAW8MAL6</accession>